<dbReference type="GO" id="GO:0036430">
    <property type="term" value="F:CMP kinase activity"/>
    <property type="evidence" value="ECO:0007669"/>
    <property type="project" value="RHEA"/>
</dbReference>
<comment type="cofactor">
    <cofactor evidence="9">
        <name>Mg(2+)</name>
        <dbReference type="ChEBI" id="CHEBI:18420"/>
    </cofactor>
    <text evidence="9">Binds 1 Mg(2+) ion per monomer.</text>
</comment>
<comment type="caution">
    <text evidence="9">Lacks conserved residue(s) required for the propagation of feature annotation.</text>
</comment>
<dbReference type="GO" id="GO:0005524">
    <property type="term" value="F:ATP binding"/>
    <property type="evidence" value="ECO:0007669"/>
    <property type="project" value="UniProtKB-KW"/>
</dbReference>
<comment type="subcellular location">
    <subcellularLocation>
        <location evidence="9">Cytoplasm</location>
    </subcellularLocation>
    <subcellularLocation>
        <location evidence="9">Nucleus</location>
    </subcellularLocation>
</comment>
<dbReference type="InterPro" id="IPR027417">
    <property type="entry name" value="P-loop_NTPase"/>
</dbReference>
<evidence type="ECO:0000256" key="9">
    <source>
        <dbReference type="HAMAP-Rule" id="MF_03172"/>
    </source>
</evidence>
<dbReference type="InterPro" id="IPR033690">
    <property type="entry name" value="Adenylat_kinase_CS"/>
</dbReference>
<feature type="binding site" evidence="9">
    <location>
        <position position="139"/>
    </location>
    <ligand>
        <name>CMP</name>
        <dbReference type="ChEBI" id="CHEBI:60377"/>
    </ligand>
</feature>
<protein>
    <recommendedName>
        <fullName evidence="9">UMP-CMP kinase</fullName>
        <ecNumber evidence="9">2.7.4.14</ecNumber>
    </recommendedName>
    <alternativeName>
        <fullName evidence="9">Deoxycytidylate kinase</fullName>
        <shortName evidence="9">CK</shortName>
        <shortName evidence="9">dCMP kinase</shortName>
    </alternativeName>
    <alternativeName>
        <fullName evidence="9">Uridine monophosphate/cytidine monophosphate kinase</fullName>
        <shortName evidence="9">UMP/CMP kinase</shortName>
        <shortName evidence="9">UMP/CMPK</shortName>
    </alternativeName>
</protein>
<keyword evidence="1 9" id="KW-0963">Cytoplasm</keyword>
<evidence type="ECO:0000256" key="6">
    <source>
        <dbReference type="ARBA" id="ARBA00022975"/>
    </source>
</evidence>
<dbReference type="HAMAP" id="MF_03172">
    <property type="entry name" value="Adenylate_kinase_UMP_CMP_kin"/>
    <property type="match status" value="1"/>
</dbReference>
<dbReference type="STRING" id="72664.V4LNP0"/>
<evidence type="ECO:0000313" key="11">
    <source>
        <dbReference type="Proteomes" id="UP000030689"/>
    </source>
</evidence>
<feature type="binding site" evidence="9">
    <location>
        <begin position="105"/>
        <end position="107"/>
    </location>
    <ligand>
        <name>a ribonucleoside 5'-phosphate</name>
        <dbReference type="ChEBI" id="CHEBI:58043"/>
    </ligand>
</feature>
<dbReference type="SUPFAM" id="SSF52540">
    <property type="entry name" value="P-loop containing nucleoside triphosphate hydrolases"/>
    <property type="match status" value="1"/>
</dbReference>
<dbReference type="OMA" id="SPRWKKS"/>
<dbReference type="Gene3D" id="3.40.50.300">
    <property type="entry name" value="P-loop containing nucleotide triphosphate hydrolases"/>
    <property type="match status" value="1"/>
</dbReference>
<comment type="similarity">
    <text evidence="9">Belongs to the adenylate kinase family. UMP-CMP kinase subfamily.</text>
</comment>
<keyword evidence="6 9" id="KW-0665">Pyrimidine biosynthesis</keyword>
<proteinExistence type="inferred from homology"/>
<name>V4LNP0_EUTSA</name>
<dbReference type="FunFam" id="3.40.50.300:FF:000315">
    <property type="entry name" value="Adenylate kinase 1"/>
    <property type="match status" value="1"/>
</dbReference>
<evidence type="ECO:0000256" key="1">
    <source>
        <dbReference type="ARBA" id="ARBA00022490"/>
    </source>
</evidence>
<reference evidence="10 11" key="1">
    <citation type="journal article" date="2013" name="Front. Plant Sci.">
        <title>The Reference Genome of the Halophytic Plant Eutrema salsugineum.</title>
        <authorList>
            <person name="Yang R."/>
            <person name="Jarvis D.E."/>
            <person name="Chen H."/>
            <person name="Beilstein M.A."/>
            <person name="Grimwood J."/>
            <person name="Jenkins J."/>
            <person name="Shu S."/>
            <person name="Prochnik S."/>
            <person name="Xin M."/>
            <person name="Ma C."/>
            <person name="Schmutz J."/>
            <person name="Wing R.A."/>
            <person name="Mitchell-Olds T."/>
            <person name="Schumaker K.S."/>
            <person name="Wang X."/>
        </authorList>
    </citation>
    <scope>NUCLEOTIDE SEQUENCE [LARGE SCALE GENOMIC DNA]</scope>
</reference>
<evidence type="ECO:0000313" key="10">
    <source>
        <dbReference type="EMBL" id="ESQ44067.1"/>
    </source>
</evidence>
<feature type="binding site" evidence="9">
    <location>
        <begin position="58"/>
        <end position="63"/>
    </location>
    <ligand>
        <name>ATP</name>
        <dbReference type="ChEBI" id="CHEBI:30616"/>
    </ligand>
</feature>
<feature type="binding site" evidence="9">
    <location>
        <position position="175"/>
    </location>
    <ligand>
        <name>a ribonucleoside 5'-phosphate</name>
        <dbReference type="ChEBI" id="CHEBI:58043"/>
    </ligand>
</feature>
<dbReference type="EMBL" id="KI517455">
    <property type="protein sequence ID" value="ESQ44067.1"/>
    <property type="molecule type" value="Genomic_DNA"/>
</dbReference>
<dbReference type="GO" id="GO:0006207">
    <property type="term" value="P:'de novo' pyrimidine nucleobase biosynthetic process"/>
    <property type="evidence" value="ECO:0007669"/>
    <property type="project" value="InterPro"/>
</dbReference>
<keyword evidence="4 9" id="KW-0418">Kinase</keyword>
<evidence type="ECO:0000256" key="2">
    <source>
        <dbReference type="ARBA" id="ARBA00022679"/>
    </source>
</evidence>
<dbReference type="eggNOG" id="KOG3079">
    <property type="taxonomic scope" value="Eukaryota"/>
</dbReference>
<keyword evidence="3 9" id="KW-0547">Nucleotide-binding</keyword>
<keyword evidence="5 9" id="KW-0067">ATP-binding</keyword>
<dbReference type="GO" id="GO:0036431">
    <property type="term" value="F:dCMP kinase activity"/>
    <property type="evidence" value="ECO:0007669"/>
    <property type="project" value="RHEA"/>
</dbReference>
<dbReference type="Proteomes" id="UP000030689">
    <property type="component" value="Unassembled WGS sequence"/>
</dbReference>
<evidence type="ECO:0000256" key="4">
    <source>
        <dbReference type="ARBA" id="ARBA00022777"/>
    </source>
</evidence>
<comment type="catalytic activity">
    <reaction evidence="8 9">
        <text>UMP + ATP = UDP + ADP</text>
        <dbReference type="Rhea" id="RHEA:24400"/>
        <dbReference type="ChEBI" id="CHEBI:30616"/>
        <dbReference type="ChEBI" id="CHEBI:57865"/>
        <dbReference type="ChEBI" id="CHEBI:58223"/>
        <dbReference type="ChEBI" id="CHEBI:456216"/>
        <dbReference type="EC" id="2.7.4.14"/>
    </reaction>
</comment>
<organism evidence="10 11">
    <name type="scientific">Eutrema salsugineum</name>
    <name type="common">Saltwater cress</name>
    <name type="synonym">Sisymbrium salsugineum</name>
    <dbReference type="NCBI Taxonomy" id="72664"/>
    <lineage>
        <taxon>Eukaryota</taxon>
        <taxon>Viridiplantae</taxon>
        <taxon>Streptophyta</taxon>
        <taxon>Embryophyta</taxon>
        <taxon>Tracheophyta</taxon>
        <taxon>Spermatophyta</taxon>
        <taxon>Magnoliopsida</taxon>
        <taxon>eudicotyledons</taxon>
        <taxon>Gunneridae</taxon>
        <taxon>Pentapetalae</taxon>
        <taxon>rosids</taxon>
        <taxon>malvids</taxon>
        <taxon>Brassicales</taxon>
        <taxon>Brassicaceae</taxon>
        <taxon>Eutremeae</taxon>
        <taxon>Eutrema</taxon>
    </lineage>
</organism>
<sequence length="246" mass="27382">METLVDAPIKVSFSPVNPISLSLQPIKSGFLPISWLQDDHESPRWQKSTVVFVLGGPGSGKGTQCANVVEHFGYTHLSAGDLLRAEISSGSEFGAMIQSMIAEGRIVPSEITVKLLCEAMKESGNDKFLIDGFPRNQENRIVFENVAKIEPAFVLFFDCPEEELERRIMNRNQGREDDNIETIKKRFKVFVESTLPIVSYYESKGKLRKISAAKPSAEVFEAVKDLFASETGEGEARDHLNKKISV</sequence>
<dbReference type="PROSITE" id="PS00113">
    <property type="entry name" value="ADENYLATE_KINASE"/>
    <property type="match status" value="1"/>
</dbReference>
<keyword evidence="2 9" id="KW-0808">Transferase</keyword>
<feature type="binding site" evidence="9">
    <location>
        <position position="214"/>
    </location>
    <ligand>
        <name>ATP</name>
        <dbReference type="ChEBI" id="CHEBI:30616"/>
    </ligand>
</feature>
<comment type="catalytic activity">
    <reaction evidence="9">
        <text>CMP + ATP = CDP + ADP</text>
        <dbReference type="Rhea" id="RHEA:11600"/>
        <dbReference type="ChEBI" id="CHEBI:30616"/>
        <dbReference type="ChEBI" id="CHEBI:58069"/>
        <dbReference type="ChEBI" id="CHEBI:60377"/>
        <dbReference type="ChEBI" id="CHEBI:456216"/>
        <dbReference type="EC" id="2.7.4.14"/>
    </reaction>
</comment>
<feature type="binding site" evidence="9">
    <location>
        <position position="186"/>
    </location>
    <ligand>
        <name>a ribonucleoside 5'-phosphate</name>
        <dbReference type="ChEBI" id="CHEBI:58043"/>
    </ligand>
</feature>
<evidence type="ECO:0000256" key="5">
    <source>
        <dbReference type="ARBA" id="ARBA00022840"/>
    </source>
</evidence>
<feature type="binding site" evidence="9">
    <location>
        <position position="84"/>
    </location>
    <ligand>
        <name>a ribonucleoside 5'-phosphate</name>
        <dbReference type="ChEBI" id="CHEBI:58043"/>
    </ligand>
</feature>
<comment type="catalytic activity">
    <reaction evidence="9">
        <text>dCMP + ATP = dCDP + ADP</text>
        <dbReference type="Rhea" id="RHEA:25094"/>
        <dbReference type="ChEBI" id="CHEBI:30616"/>
        <dbReference type="ChEBI" id="CHEBI:57566"/>
        <dbReference type="ChEBI" id="CHEBI:58593"/>
        <dbReference type="ChEBI" id="CHEBI:456216"/>
        <dbReference type="EC" id="2.7.4.14"/>
    </reaction>
</comment>
<dbReference type="Gramene" id="ESQ44067">
    <property type="protein sequence ID" value="ESQ44067"/>
    <property type="gene ID" value="EUTSA_v10006205mg"/>
</dbReference>
<evidence type="ECO:0000256" key="7">
    <source>
        <dbReference type="ARBA" id="ARBA00023242"/>
    </source>
</evidence>
<dbReference type="NCBIfam" id="TIGR01359">
    <property type="entry name" value="UMP_CMP_kin_fam"/>
    <property type="match status" value="1"/>
</dbReference>
<dbReference type="HAMAP" id="MF_00235">
    <property type="entry name" value="Adenylate_kinase_Adk"/>
    <property type="match status" value="1"/>
</dbReference>
<comment type="domain">
    <text evidence="9">Consists of three domains, a large central CORE domain and two small peripheral domains, NMPbind and LID, which undergo movements during catalysis. The LID domain closes over the site of phosphoryl transfer upon ATP binding. Assembling and dissambling the active center during each catalytic cycle provides an effective means to prevent ATP hydrolysis.</text>
</comment>
<comment type="function">
    <text evidence="9">Catalyzes the phosphorylation of pyrimidine nucleoside monophosphates at the expense of ATP. Plays an important role in de novo pyrimidine nucleotide biosynthesis. Has preference for UMP and CMP as phosphate acceptors.</text>
</comment>
<dbReference type="EC" id="2.7.4.14" evidence="9"/>
<dbReference type="OrthoDB" id="442176at2759"/>
<accession>V4LNP0</accession>
<dbReference type="PRINTS" id="PR00094">
    <property type="entry name" value="ADENYLTKNASE"/>
</dbReference>
<gene>
    <name evidence="10" type="ORF">EUTSA_v10006205mg</name>
</gene>
<dbReference type="GO" id="GO:0033862">
    <property type="term" value="F:UMP kinase activity"/>
    <property type="evidence" value="ECO:0007669"/>
    <property type="project" value="RHEA"/>
</dbReference>
<feature type="binding site" evidence="9">
    <location>
        <begin position="132"/>
        <end position="135"/>
    </location>
    <ligand>
        <name>a ribonucleoside 5'-phosphate</name>
        <dbReference type="ChEBI" id="CHEBI:58043"/>
    </ligand>
</feature>
<dbReference type="PANTHER" id="PTHR23359">
    <property type="entry name" value="NUCLEOTIDE KINASE"/>
    <property type="match status" value="1"/>
</dbReference>
<dbReference type="GO" id="GO:0005634">
    <property type="term" value="C:nucleus"/>
    <property type="evidence" value="ECO:0007669"/>
    <property type="project" value="UniProtKB-SubCell"/>
</dbReference>
<comment type="subunit">
    <text evidence="9">Monomer.</text>
</comment>
<dbReference type="Pfam" id="PF00406">
    <property type="entry name" value="ADK"/>
    <property type="match status" value="1"/>
</dbReference>
<keyword evidence="11" id="KW-1185">Reference proteome</keyword>
<dbReference type="GO" id="GO:0005737">
    <property type="term" value="C:cytoplasm"/>
    <property type="evidence" value="ECO:0007669"/>
    <property type="project" value="UniProtKB-SubCell"/>
</dbReference>
<feature type="binding site" evidence="9">
    <location>
        <position position="171"/>
    </location>
    <ligand>
        <name>ATP</name>
        <dbReference type="ChEBI" id="CHEBI:30616"/>
    </ligand>
</feature>
<dbReference type="GO" id="GO:0006221">
    <property type="term" value="P:pyrimidine nucleotide biosynthetic process"/>
    <property type="evidence" value="ECO:0007669"/>
    <property type="project" value="UniProtKB-UniRule"/>
</dbReference>
<dbReference type="InterPro" id="IPR000850">
    <property type="entry name" value="Adenylat/UMP-CMP_kin"/>
</dbReference>
<evidence type="ECO:0000256" key="8">
    <source>
        <dbReference type="ARBA" id="ARBA00048116"/>
    </source>
</evidence>
<evidence type="ECO:0000256" key="3">
    <source>
        <dbReference type="ARBA" id="ARBA00022741"/>
    </source>
</evidence>
<dbReference type="CDD" id="cd01428">
    <property type="entry name" value="ADK"/>
    <property type="match status" value="1"/>
</dbReference>
<dbReference type="AlphaFoldDB" id="V4LNP0"/>
<dbReference type="InterPro" id="IPR006266">
    <property type="entry name" value="UMP_CMP_kinase"/>
</dbReference>
<keyword evidence="7 9" id="KW-0539">Nucleus</keyword>